<feature type="domain" description="Glycosyltransferase 2-like" evidence="1">
    <location>
        <begin position="6"/>
        <end position="134"/>
    </location>
</feature>
<dbReference type="SUPFAM" id="SSF53448">
    <property type="entry name" value="Nucleotide-diphospho-sugar transferases"/>
    <property type="match status" value="1"/>
</dbReference>
<feature type="domain" description="TarS/TarP linker" evidence="2">
    <location>
        <begin position="220"/>
        <end position="315"/>
    </location>
</feature>
<protein>
    <submittedName>
        <fullName evidence="3">Uncharacterized protein</fullName>
    </submittedName>
</protein>
<organism evidence="3 4">
    <name type="scientific">Microbacterium terricola</name>
    <dbReference type="NCBI Taxonomy" id="344163"/>
    <lineage>
        <taxon>Bacteria</taxon>
        <taxon>Bacillati</taxon>
        <taxon>Actinomycetota</taxon>
        <taxon>Actinomycetes</taxon>
        <taxon>Micrococcales</taxon>
        <taxon>Microbacteriaceae</taxon>
        <taxon>Microbacterium</taxon>
    </lineage>
</organism>
<dbReference type="PANTHER" id="PTHR22916">
    <property type="entry name" value="GLYCOSYLTRANSFERASE"/>
    <property type="match status" value="1"/>
</dbReference>
<accession>A0ABM8DWZ7</accession>
<dbReference type="Pfam" id="PF00535">
    <property type="entry name" value="Glycos_transf_2"/>
    <property type="match status" value="1"/>
</dbReference>
<evidence type="ECO:0000259" key="2">
    <source>
        <dbReference type="Pfam" id="PF22181"/>
    </source>
</evidence>
<sequence>MPVAVSVVVPVYNPGEYLRPLLDSLDRQILDGIRVEAIFVDDGSTDGTAELLDEWCSGRPDAAVIHQENHGWPGQPRNVGIEQARGEYIQFVDQDDWLGDEALQRLYDYARANHSDVVIGKMVGIRRSVPTVLFRRSVPRARIGTDSVQNSQTPHKMFRRAFLDEIGLRFPEGRHRLEDHVFVTTAYLRAEVISIYADYDCYFHISRDDGRNAGFSPYDPVDYYGVVDHVLDIVESLLPAGPERDAFMARWLRVELIGRLYTPLFRDQPRPRRQAFYDEIQRIVRTHYAAPGPPATRSRTRIGAAMVRHLSIDEFAAADRALEKVTVRAWLDGDGVGVRLLSGGRELAPSSTVSEILAELLPAHLRAEVLADLGDDADRAILPGVLTLVAAGAETHLERDGEIYRHRGTAPRAGDHVRIGLRIGVRDVEIGTSARPSVRSVATAAASATARAHRVLRVRTGAWLRRRNRGR</sequence>
<dbReference type="InterPro" id="IPR029044">
    <property type="entry name" value="Nucleotide-diphossugar_trans"/>
</dbReference>
<dbReference type="CDD" id="cd00761">
    <property type="entry name" value="Glyco_tranf_GTA_type"/>
    <property type="match status" value="1"/>
</dbReference>
<keyword evidence="4" id="KW-1185">Reference proteome</keyword>
<dbReference type="Pfam" id="PF22181">
    <property type="entry name" value="TarS_linker"/>
    <property type="match status" value="1"/>
</dbReference>
<gene>
    <name evidence="3" type="ORF">Microterr_06900</name>
</gene>
<name>A0ABM8DWZ7_9MICO</name>
<dbReference type="Proteomes" id="UP001317779">
    <property type="component" value="Chromosome"/>
</dbReference>
<reference evidence="3 4" key="1">
    <citation type="submission" date="2022-12" db="EMBL/GenBank/DDBJ databases">
        <title>Microbacterium terricola strain KV-448 chromosome, complete genome.</title>
        <authorList>
            <person name="Oshima T."/>
            <person name="Moriya T."/>
            <person name="Bessho Y."/>
        </authorList>
    </citation>
    <scope>NUCLEOTIDE SEQUENCE [LARGE SCALE GENOMIC DNA]</scope>
    <source>
        <strain evidence="3 4">KV-448</strain>
    </source>
</reference>
<evidence type="ECO:0000313" key="4">
    <source>
        <dbReference type="Proteomes" id="UP001317779"/>
    </source>
</evidence>
<dbReference type="InterPro" id="IPR054028">
    <property type="entry name" value="TarS/TarP_linker"/>
</dbReference>
<evidence type="ECO:0000259" key="1">
    <source>
        <dbReference type="Pfam" id="PF00535"/>
    </source>
</evidence>
<dbReference type="Gene3D" id="3.90.550.10">
    <property type="entry name" value="Spore Coat Polysaccharide Biosynthesis Protein SpsA, Chain A"/>
    <property type="match status" value="1"/>
</dbReference>
<proteinExistence type="predicted"/>
<dbReference type="EMBL" id="AP027141">
    <property type="protein sequence ID" value="BDV30030.1"/>
    <property type="molecule type" value="Genomic_DNA"/>
</dbReference>
<dbReference type="PANTHER" id="PTHR22916:SF3">
    <property type="entry name" value="UDP-GLCNAC:BETAGAL BETA-1,3-N-ACETYLGLUCOSAMINYLTRANSFERASE-LIKE PROTEIN 1"/>
    <property type="match status" value="1"/>
</dbReference>
<evidence type="ECO:0000313" key="3">
    <source>
        <dbReference type="EMBL" id="BDV30030.1"/>
    </source>
</evidence>
<dbReference type="InterPro" id="IPR001173">
    <property type="entry name" value="Glyco_trans_2-like"/>
</dbReference>
<dbReference type="RefSeq" id="WP_263796123.1">
    <property type="nucleotide sequence ID" value="NZ_AP027141.1"/>
</dbReference>